<feature type="domain" description="VOC" evidence="1">
    <location>
        <begin position="7"/>
        <end position="132"/>
    </location>
</feature>
<dbReference type="Gene3D" id="3.10.180.10">
    <property type="entry name" value="2,3-Dihydroxybiphenyl 1,2-Dioxygenase, domain 1"/>
    <property type="match status" value="2"/>
</dbReference>
<dbReference type="InterPro" id="IPR029068">
    <property type="entry name" value="Glyas_Bleomycin-R_OHBP_Dase"/>
</dbReference>
<dbReference type="InterPro" id="IPR052537">
    <property type="entry name" value="Extradiol_RC_dioxygenase"/>
</dbReference>
<dbReference type="OrthoDB" id="9785698at2"/>
<evidence type="ECO:0000259" key="1">
    <source>
        <dbReference type="PROSITE" id="PS51819"/>
    </source>
</evidence>
<gene>
    <name evidence="2" type="ORF">KDAU_22570</name>
</gene>
<keyword evidence="3" id="KW-1185">Reference proteome</keyword>
<comment type="caution">
    <text evidence="2">The sequence shown here is derived from an EMBL/GenBank/DDBJ whole genome shotgun (WGS) entry which is preliminary data.</text>
</comment>
<dbReference type="CDD" id="cd08347">
    <property type="entry name" value="PcpA_C_like"/>
    <property type="match status" value="1"/>
</dbReference>
<dbReference type="PANTHER" id="PTHR36110:SF2">
    <property type="entry name" value="RING-CLEAVING DIOXYGENASE MHQE-RELATED"/>
    <property type="match status" value="1"/>
</dbReference>
<proteinExistence type="predicted"/>
<dbReference type="Pfam" id="PF00903">
    <property type="entry name" value="Glyoxalase"/>
    <property type="match status" value="2"/>
</dbReference>
<reference evidence="3" key="1">
    <citation type="submission" date="2018-12" db="EMBL/GenBank/DDBJ databases">
        <title>Tengunoibacter tsumagoiensis gen. nov., sp. nov., Dictyobacter kobayashii sp. nov., D. alpinus sp. nov., and D. joshuensis sp. nov. and description of Dictyobacteraceae fam. nov. within the order Ktedonobacterales isolated from Tengu-no-mugimeshi.</title>
        <authorList>
            <person name="Wang C.M."/>
            <person name="Zheng Y."/>
            <person name="Sakai Y."/>
            <person name="Toyoda A."/>
            <person name="Minakuchi Y."/>
            <person name="Abe K."/>
            <person name="Yokota A."/>
            <person name="Yabe S."/>
        </authorList>
    </citation>
    <scope>NUCLEOTIDE SEQUENCE [LARGE SCALE GENOMIC DNA]</scope>
    <source>
        <strain evidence="3">S-27</strain>
    </source>
</reference>
<evidence type="ECO:0000313" key="2">
    <source>
        <dbReference type="EMBL" id="GCE04928.1"/>
    </source>
</evidence>
<dbReference type="PANTHER" id="PTHR36110">
    <property type="entry name" value="RING-CLEAVING DIOXYGENASE MHQE-RELATED"/>
    <property type="match status" value="1"/>
</dbReference>
<protein>
    <submittedName>
        <fullName evidence="2">Diguanylate cyclase</fullName>
    </submittedName>
</protein>
<organism evidence="2 3">
    <name type="scientific">Dictyobacter aurantiacus</name>
    <dbReference type="NCBI Taxonomy" id="1936993"/>
    <lineage>
        <taxon>Bacteria</taxon>
        <taxon>Bacillati</taxon>
        <taxon>Chloroflexota</taxon>
        <taxon>Ktedonobacteria</taxon>
        <taxon>Ktedonobacterales</taxon>
        <taxon>Dictyobacteraceae</taxon>
        <taxon>Dictyobacter</taxon>
    </lineage>
</organism>
<dbReference type="RefSeq" id="WP_126596028.1">
    <property type="nucleotide sequence ID" value="NZ_BIFQ01000001.1"/>
</dbReference>
<dbReference type="Proteomes" id="UP000287224">
    <property type="component" value="Unassembled WGS sequence"/>
</dbReference>
<evidence type="ECO:0000313" key="3">
    <source>
        <dbReference type="Proteomes" id="UP000287224"/>
    </source>
</evidence>
<dbReference type="EMBL" id="BIFQ01000001">
    <property type="protein sequence ID" value="GCE04928.1"/>
    <property type="molecule type" value="Genomic_DNA"/>
</dbReference>
<sequence>MENHVLGIHHVTAITDDPQRNVDFYAGILGLRFVKKTVNFDAPDTYHFYYGDDIGRPGTILTFFSWPGYPKGRPGTGEVSAIAFSIPESALTYWQDRLSRNGVTVNGPIPRFDDQVLLFSDPDGLPLELVAHRGADQGSVWTEGPVPAEYATRGFHSVTLSVAYTEATTKVLTDVLGFHPVAQLGNRFRYTVGDSGMATLVDVLALPNGRRGMGAVGSVHHVAWRTATDEYQAAWRQKIGEAGLNVTPILDRNYFHSIYFREPSGVLFEIATDQPGFPVDEDPSELGTHLKLPEWLEPRRAELEHALPAITLPTSEQGK</sequence>
<accession>A0A401ZE08</accession>
<dbReference type="SUPFAM" id="SSF54593">
    <property type="entry name" value="Glyoxalase/Bleomycin resistance protein/Dihydroxybiphenyl dioxygenase"/>
    <property type="match status" value="1"/>
</dbReference>
<dbReference type="InterPro" id="IPR037523">
    <property type="entry name" value="VOC_core"/>
</dbReference>
<dbReference type="AlphaFoldDB" id="A0A401ZE08"/>
<dbReference type="InterPro" id="IPR004360">
    <property type="entry name" value="Glyas_Fos-R_dOase_dom"/>
</dbReference>
<feature type="domain" description="VOC" evidence="1">
    <location>
        <begin position="154"/>
        <end position="273"/>
    </location>
</feature>
<name>A0A401ZE08_9CHLR</name>
<dbReference type="PROSITE" id="PS51819">
    <property type="entry name" value="VOC"/>
    <property type="match status" value="2"/>
</dbReference>